<dbReference type="HOGENOM" id="CLU_1608538_0_0_6"/>
<evidence type="ECO:0000313" key="2">
    <source>
        <dbReference type="Proteomes" id="UP000000238"/>
    </source>
</evidence>
<accession>Q2SB26</accession>
<reference evidence="1 2" key="1">
    <citation type="journal article" date="2005" name="Nucleic Acids Res.">
        <title>Genomic blueprint of Hahella chejuensis, a marine microbe producing an algicidal agent.</title>
        <authorList>
            <person name="Jeong H."/>
            <person name="Yim J.H."/>
            <person name="Lee C."/>
            <person name="Choi S.-H."/>
            <person name="Park Y.K."/>
            <person name="Yoon S.H."/>
            <person name="Hur C.-G."/>
            <person name="Kang H.-Y."/>
            <person name="Kim D."/>
            <person name="Lee H.H."/>
            <person name="Park K.H."/>
            <person name="Park S.-H."/>
            <person name="Park H.-S."/>
            <person name="Lee H.K."/>
            <person name="Oh T.K."/>
            <person name="Kim J.F."/>
        </authorList>
    </citation>
    <scope>NUCLEOTIDE SEQUENCE [LARGE SCALE GENOMIC DNA]</scope>
    <source>
        <strain evidence="1 2">KCTC 2396</strain>
    </source>
</reference>
<proteinExistence type="predicted"/>
<evidence type="ECO:0000313" key="1">
    <source>
        <dbReference type="EMBL" id="ABC32148.1"/>
    </source>
</evidence>
<dbReference type="Proteomes" id="UP000000238">
    <property type="component" value="Chromosome"/>
</dbReference>
<name>Q2SB26_HAHCH</name>
<dbReference type="AlphaFoldDB" id="Q2SB26"/>
<gene>
    <name evidence="1" type="ordered locus">HCH_05485</name>
</gene>
<organism evidence="1 2">
    <name type="scientific">Hahella chejuensis (strain KCTC 2396)</name>
    <dbReference type="NCBI Taxonomy" id="349521"/>
    <lineage>
        <taxon>Bacteria</taxon>
        <taxon>Pseudomonadati</taxon>
        <taxon>Pseudomonadota</taxon>
        <taxon>Gammaproteobacteria</taxon>
        <taxon>Oceanospirillales</taxon>
        <taxon>Hahellaceae</taxon>
        <taxon>Hahella</taxon>
    </lineage>
</organism>
<protein>
    <submittedName>
        <fullName evidence="1">Uncharacterized protein</fullName>
    </submittedName>
</protein>
<keyword evidence="2" id="KW-1185">Reference proteome</keyword>
<dbReference type="eggNOG" id="ENOG502ZJB7">
    <property type="taxonomic scope" value="Bacteria"/>
</dbReference>
<sequence>MKFTLALWLLLLSLFSYSTELRVHELRNYGALHYLEFYMMEKDGVPVKAAFKALQIPKCPFNMRLVGGMSAETMNELREFYRQNYPDRLDAYLKSPAGKTGSTIKPLESVIPEALASTTLLREINEELKDRKCALGDISFEKFVPSVEDGFWVSDIYIKVVKYAE</sequence>
<dbReference type="KEGG" id="hch:HCH_05485"/>
<dbReference type="STRING" id="349521.HCH_05485"/>
<dbReference type="EMBL" id="CP000155">
    <property type="protein sequence ID" value="ABC32148.1"/>
    <property type="molecule type" value="Genomic_DNA"/>
</dbReference>